<reference evidence="7 8" key="1">
    <citation type="submission" date="2012-09" db="EMBL/GenBank/DDBJ databases">
        <title>The Genome Sequence of Alloiococcus otitis ATCC 51267.</title>
        <authorList>
            <consortium name="The Broad Institute Genome Sequencing Platform"/>
            <person name="Earl A."/>
            <person name="Ward D."/>
            <person name="Feldgarden M."/>
            <person name="Gevers D."/>
            <person name="Huys G."/>
            <person name="Walker B."/>
            <person name="Young S.K."/>
            <person name="Zeng Q."/>
            <person name="Gargeya S."/>
            <person name="Fitzgerald M."/>
            <person name="Haas B."/>
            <person name="Abouelleil A."/>
            <person name="Alvarado L."/>
            <person name="Arachchi H.M."/>
            <person name="Berlin A.M."/>
            <person name="Chapman S.B."/>
            <person name="Goldberg J."/>
            <person name="Griggs A."/>
            <person name="Gujja S."/>
            <person name="Hansen M."/>
            <person name="Howarth C."/>
            <person name="Imamovic A."/>
            <person name="Larimer J."/>
            <person name="McCowen C."/>
            <person name="Montmayeur A."/>
            <person name="Murphy C."/>
            <person name="Neiman D."/>
            <person name="Pearson M."/>
            <person name="Priest M."/>
            <person name="Roberts A."/>
            <person name="Saif S."/>
            <person name="Shea T."/>
            <person name="Sisk P."/>
            <person name="Sykes S."/>
            <person name="Wortman J."/>
            <person name="Nusbaum C."/>
            <person name="Birren B."/>
        </authorList>
    </citation>
    <scope>NUCLEOTIDE SEQUENCE [LARGE SCALE GENOMIC DNA]</scope>
    <source>
        <strain evidence="7 8">ATCC 51267</strain>
    </source>
</reference>
<keyword evidence="3 6" id="KW-0815">Transposition</keyword>
<dbReference type="GO" id="GO:0006313">
    <property type="term" value="P:DNA transposition"/>
    <property type="evidence" value="ECO:0007669"/>
    <property type="project" value="UniProtKB-UniRule"/>
</dbReference>
<dbReference type="OrthoDB" id="9779930at2"/>
<gene>
    <name evidence="7" type="ORF">HMPREF9698_00474</name>
</gene>
<sequence>MTQLNLTLDANKLTDAILNCDLDQVMKSTFVTVLNAYMESERDQYMKSKRYERDEDRCDYRNGYDERDFTTKIGTLKLNVPRTRSGDFHTQLFELNQRMDQGLLATIFEMYVNGISTRKMTKVVESLCGQKVSKSFVSDVNKHLDKDVFNFQKRSLTHTNFRYIYVDAMYIKVREDNRVVSKALYIAQGVNDENRREIIGFKVAGQESTESWRSFFLDLKARGIDTPKMVISDAHAGLRKAIQECFVNTTWQRCTFHLLSNITDALPKTTDRVIRDRFQAVLFSRTQQEARERKQALEAEFEDQAKLAKALSLLDEGFEDAIQYQIEPSPYHMSLRTTNSIERVNREIRRRERVVGIFPNIKSAERLAGSVLLNLQENWEAQNYRFLR</sequence>
<keyword evidence="6" id="KW-0814">Transposable element</keyword>
<evidence type="ECO:0000256" key="3">
    <source>
        <dbReference type="ARBA" id="ARBA00022578"/>
    </source>
</evidence>
<keyword evidence="4 6" id="KW-0238">DNA-binding</keyword>
<dbReference type="EMBL" id="AGXA01000007">
    <property type="protein sequence ID" value="EKU93994.1"/>
    <property type="molecule type" value="Genomic_DNA"/>
</dbReference>
<proteinExistence type="inferred from homology"/>
<comment type="caution">
    <text evidence="7">The sequence shown here is derived from an EMBL/GenBank/DDBJ whole genome shotgun (WGS) entry which is preliminary data.</text>
</comment>
<dbReference type="GO" id="GO:0004803">
    <property type="term" value="F:transposase activity"/>
    <property type="evidence" value="ECO:0007669"/>
    <property type="project" value="UniProtKB-UniRule"/>
</dbReference>
<evidence type="ECO:0000313" key="7">
    <source>
        <dbReference type="EMBL" id="EKU93994.1"/>
    </source>
</evidence>
<dbReference type="Pfam" id="PF00872">
    <property type="entry name" value="Transposase_mut"/>
    <property type="match status" value="1"/>
</dbReference>
<dbReference type="GO" id="GO:0003677">
    <property type="term" value="F:DNA binding"/>
    <property type="evidence" value="ECO:0007669"/>
    <property type="project" value="UniProtKB-UniRule"/>
</dbReference>
<evidence type="ECO:0000256" key="2">
    <source>
        <dbReference type="ARBA" id="ARBA00010961"/>
    </source>
</evidence>
<name>K9E9V8_9LACT</name>
<dbReference type="eggNOG" id="COG3328">
    <property type="taxonomic scope" value="Bacteria"/>
</dbReference>
<evidence type="ECO:0000256" key="4">
    <source>
        <dbReference type="ARBA" id="ARBA00023125"/>
    </source>
</evidence>
<evidence type="ECO:0000256" key="5">
    <source>
        <dbReference type="ARBA" id="ARBA00023172"/>
    </source>
</evidence>
<dbReference type="HOGENOM" id="CLU_036805_8_0_9"/>
<evidence type="ECO:0000313" key="8">
    <source>
        <dbReference type="Proteomes" id="UP000009875"/>
    </source>
</evidence>
<evidence type="ECO:0000256" key="1">
    <source>
        <dbReference type="ARBA" id="ARBA00002190"/>
    </source>
</evidence>
<dbReference type="RefSeq" id="WP_003776976.1">
    <property type="nucleotide sequence ID" value="NZ_JH992957.1"/>
</dbReference>
<dbReference type="InterPro" id="IPR001207">
    <property type="entry name" value="Transposase_mutator"/>
</dbReference>
<comment type="similarity">
    <text evidence="2 6">Belongs to the transposase mutator family.</text>
</comment>
<keyword evidence="8" id="KW-1185">Reference proteome</keyword>
<dbReference type="PANTHER" id="PTHR33217:SF7">
    <property type="entry name" value="TRANSPOSASE FOR INSERTION SEQUENCE ELEMENT IS1081"/>
    <property type="match status" value="1"/>
</dbReference>
<organism evidence="7 8">
    <name type="scientific">Alloiococcus otitis ATCC 51267</name>
    <dbReference type="NCBI Taxonomy" id="883081"/>
    <lineage>
        <taxon>Bacteria</taxon>
        <taxon>Bacillati</taxon>
        <taxon>Bacillota</taxon>
        <taxon>Bacilli</taxon>
        <taxon>Lactobacillales</taxon>
        <taxon>Carnobacteriaceae</taxon>
        <taxon>Alloiococcus</taxon>
    </lineage>
</organism>
<dbReference type="PANTHER" id="PTHR33217">
    <property type="entry name" value="TRANSPOSASE FOR INSERTION SEQUENCE ELEMENT IS1081"/>
    <property type="match status" value="1"/>
</dbReference>
<comment type="function">
    <text evidence="1 6">Required for the transposition of the insertion element.</text>
</comment>
<protein>
    <recommendedName>
        <fullName evidence="6">Mutator family transposase</fullName>
    </recommendedName>
</protein>
<evidence type="ECO:0000256" key="6">
    <source>
        <dbReference type="RuleBase" id="RU365089"/>
    </source>
</evidence>
<dbReference type="NCBIfam" id="NF033543">
    <property type="entry name" value="transpos_IS256"/>
    <property type="match status" value="1"/>
</dbReference>
<dbReference type="Proteomes" id="UP000009875">
    <property type="component" value="Unassembled WGS sequence"/>
</dbReference>
<accession>K9E9V8</accession>
<dbReference type="AlphaFoldDB" id="K9E9V8"/>
<keyword evidence="5 6" id="KW-0233">DNA recombination</keyword>